<proteinExistence type="predicted"/>
<comment type="caution">
    <text evidence="1">The sequence shown here is derived from an EMBL/GenBank/DDBJ whole genome shotgun (WGS) entry which is preliminary data.</text>
</comment>
<dbReference type="EMBL" id="PKUS01000045">
    <property type="protein sequence ID" value="PLW66848.1"/>
    <property type="molecule type" value="Genomic_DNA"/>
</dbReference>
<dbReference type="AlphaFoldDB" id="A0A2N5WX98"/>
<dbReference type="SUPFAM" id="SSF54285">
    <property type="entry name" value="MoaD/ThiS"/>
    <property type="match status" value="1"/>
</dbReference>
<sequence length="84" mass="9140">MLNVLFFGRIREELDCAQLTVAPGPGCDDLDALQKHLETMHGDRWQTVLGQDNLIRAVNHAVVSVNVPLVDGDEVAFFPPVTGG</sequence>
<evidence type="ECO:0000313" key="2">
    <source>
        <dbReference type="Proteomes" id="UP000235005"/>
    </source>
</evidence>
<dbReference type="InterPro" id="IPR012675">
    <property type="entry name" value="Beta-grasp_dom_sf"/>
</dbReference>
<reference evidence="1 2" key="1">
    <citation type="submission" date="2018-01" db="EMBL/GenBank/DDBJ databases">
        <title>The draft genome sequence of Halioglobus lutimaris HF004.</title>
        <authorList>
            <person name="Du Z.-J."/>
            <person name="Shi M.-J."/>
        </authorList>
    </citation>
    <scope>NUCLEOTIDE SEQUENCE [LARGE SCALE GENOMIC DNA]</scope>
    <source>
        <strain evidence="1 2">HF004</strain>
    </source>
</reference>
<protein>
    <submittedName>
        <fullName evidence="1">Molybdopterin synthase sulfur carrier subunit</fullName>
    </submittedName>
</protein>
<name>A0A2N5WX98_9GAMM</name>
<dbReference type="InterPro" id="IPR003749">
    <property type="entry name" value="ThiS/MoaD-like"/>
</dbReference>
<organism evidence="1 2">
    <name type="scientific">Pseudohalioglobus lutimaris</name>
    <dbReference type="NCBI Taxonomy" id="1737061"/>
    <lineage>
        <taxon>Bacteria</taxon>
        <taxon>Pseudomonadati</taxon>
        <taxon>Pseudomonadota</taxon>
        <taxon>Gammaproteobacteria</taxon>
        <taxon>Cellvibrionales</taxon>
        <taxon>Halieaceae</taxon>
        <taxon>Pseudohalioglobus</taxon>
    </lineage>
</organism>
<dbReference type="Proteomes" id="UP000235005">
    <property type="component" value="Unassembled WGS sequence"/>
</dbReference>
<dbReference type="RefSeq" id="WP_101519067.1">
    <property type="nucleotide sequence ID" value="NZ_PKUS01000045.1"/>
</dbReference>
<dbReference type="CDD" id="cd00754">
    <property type="entry name" value="Ubl_MoaD"/>
    <property type="match status" value="1"/>
</dbReference>
<dbReference type="OrthoDB" id="9801945at2"/>
<evidence type="ECO:0000313" key="1">
    <source>
        <dbReference type="EMBL" id="PLW66848.1"/>
    </source>
</evidence>
<dbReference type="Pfam" id="PF02597">
    <property type="entry name" value="ThiS"/>
    <property type="match status" value="1"/>
</dbReference>
<keyword evidence="2" id="KW-1185">Reference proteome</keyword>
<dbReference type="Gene3D" id="3.10.20.30">
    <property type="match status" value="1"/>
</dbReference>
<gene>
    <name evidence="1" type="primary">moaD</name>
    <name evidence="1" type="ORF">C0039_19715</name>
</gene>
<dbReference type="InterPro" id="IPR016155">
    <property type="entry name" value="Mopterin_synth/thiamin_S_b"/>
</dbReference>
<accession>A0A2N5WX98</accession>